<evidence type="ECO:0000256" key="1">
    <source>
        <dbReference type="SAM" id="SignalP"/>
    </source>
</evidence>
<keyword evidence="1" id="KW-0732">Signal</keyword>
<dbReference type="EMBL" id="PUHZ01000016">
    <property type="protein sequence ID" value="PQO45042.1"/>
    <property type="molecule type" value="Genomic_DNA"/>
</dbReference>
<feature type="signal peptide" evidence="1">
    <location>
        <begin position="1"/>
        <end position="22"/>
    </location>
</feature>
<dbReference type="Proteomes" id="UP000237819">
    <property type="component" value="Unassembled WGS sequence"/>
</dbReference>
<feature type="chain" id="PRO_5015393920" evidence="1">
    <location>
        <begin position="23"/>
        <end position="188"/>
    </location>
</feature>
<evidence type="ECO:0000313" key="3">
    <source>
        <dbReference type="Proteomes" id="UP000237819"/>
    </source>
</evidence>
<proteinExistence type="predicted"/>
<accession>A0A2S8GKT8</accession>
<dbReference type="RefSeq" id="WP_105336442.1">
    <property type="nucleotide sequence ID" value="NZ_PUHZ01000016.1"/>
</dbReference>
<organism evidence="2 3">
    <name type="scientific">Blastopirellula marina</name>
    <dbReference type="NCBI Taxonomy" id="124"/>
    <lineage>
        <taxon>Bacteria</taxon>
        <taxon>Pseudomonadati</taxon>
        <taxon>Planctomycetota</taxon>
        <taxon>Planctomycetia</taxon>
        <taxon>Pirellulales</taxon>
        <taxon>Pirellulaceae</taxon>
        <taxon>Blastopirellula</taxon>
    </lineage>
</organism>
<evidence type="ECO:0000313" key="2">
    <source>
        <dbReference type="EMBL" id="PQO45042.1"/>
    </source>
</evidence>
<sequence>MKWTALLALFAATALMTSSAAAEEVNQYWPASVRQLQEQPPEPDESQVRSVIKDYHNAALKDLRVAYGNWLQLRGAFEPIQLNLDRIFDAQADLAADDAAKVELLQAKLELARLFEGQAAEMEKHPPLTRIMPRVYFDDFVRCQIEETAAYRSQIEVELKRAKGEQDDEKEGLVCAPLFAEVNATAQR</sequence>
<dbReference type="AlphaFoldDB" id="A0A2S8GKT8"/>
<protein>
    <submittedName>
        <fullName evidence="2">Uncharacterized protein</fullName>
    </submittedName>
</protein>
<reference evidence="2 3" key="1">
    <citation type="submission" date="2018-02" db="EMBL/GenBank/DDBJ databases">
        <title>Comparative genomes isolates from brazilian mangrove.</title>
        <authorList>
            <person name="Araujo J.E."/>
            <person name="Taketani R.G."/>
            <person name="Silva M.C.P."/>
            <person name="Loureco M.V."/>
            <person name="Andreote F.D."/>
        </authorList>
    </citation>
    <scope>NUCLEOTIDE SEQUENCE [LARGE SCALE GENOMIC DNA]</scope>
    <source>
        <strain evidence="2 3">Nap-Phe MGV</strain>
    </source>
</reference>
<name>A0A2S8GKT8_9BACT</name>
<gene>
    <name evidence="2" type="ORF">C5Y93_16035</name>
</gene>
<comment type="caution">
    <text evidence="2">The sequence shown here is derived from an EMBL/GenBank/DDBJ whole genome shotgun (WGS) entry which is preliminary data.</text>
</comment>